<feature type="non-terminal residue" evidence="2">
    <location>
        <position position="1"/>
    </location>
</feature>
<dbReference type="PANTHER" id="PTHR36181:SF4">
    <property type="entry name" value="LAGLIDADG ENDONUCLEASE"/>
    <property type="match status" value="1"/>
</dbReference>
<dbReference type="SUPFAM" id="SSF55608">
    <property type="entry name" value="Homing endonucleases"/>
    <property type="match status" value="1"/>
</dbReference>
<keyword evidence="2" id="KW-0378">Hydrolase</keyword>
<dbReference type="Gene3D" id="3.10.28.10">
    <property type="entry name" value="Homing endonucleases"/>
    <property type="match status" value="1"/>
</dbReference>
<dbReference type="GO" id="GO:0005739">
    <property type="term" value="C:mitochondrion"/>
    <property type="evidence" value="ECO:0007669"/>
    <property type="project" value="UniProtKB-ARBA"/>
</dbReference>
<keyword evidence="2" id="KW-0255">Endonuclease</keyword>
<gene>
    <name evidence="2" type="ORF">L211DRAFT_799370</name>
</gene>
<dbReference type="InterPro" id="IPR004860">
    <property type="entry name" value="LAGLIDADG_dom"/>
</dbReference>
<feature type="domain" description="Homing endonuclease LAGLIDADG" evidence="1">
    <location>
        <begin position="2"/>
        <end position="101"/>
    </location>
</feature>
<dbReference type="AlphaFoldDB" id="A0A3N4L812"/>
<reference evidence="2 3" key="1">
    <citation type="journal article" date="2018" name="Nat. Ecol. Evol.">
        <title>Pezizomycetes genomes reveal the molecular basis of ectomycorrhizal truffle lifestyle.</title>
        <authorList>
            <person name="Murat C."/>
            <person name="Payen T."/>
            <person name="Noel B."/>
            <person name="Kuo A."/>
            <person name="Morin E."/>
            <person name="Chen J."/>
            <person name="Kohler A."/>
            <person name="Krizsan K."/>
            <person name="Balestrini R."/>
            <person name="Da Silva C."/>
            <person name="Montanini B."/>
            <person name="Hainaut M."/>
            <person name="Levati E."/>
            <person name="Barry K.W."/>
            <person name="Belfiori B."/>
            <person name="Cichocki N."/>
            <person name="Clum A."/>
            <person name="Dockter R.B."/>
            <person name="Fauchery L."/>
            <person name="Guy J."/>
            <person name="Iotti M."/>
            <person name="Le Tacon F."/>
            <person name="Lindquist E.A."/>
            <person name="Lipzen A."/>
            <person name="Malagnac F."/>
            <person name="Mello A."/>
            <person name="Molinier V."/>
            <person name="Miyauchi S."/>
            <person name="Poulain J."/>
            <person name="Riccioni C."/>
            <person name="Rubini A."/>
            <person name="Sitrit Y."/>
            <person name="Splivallo R."/>
            <person name="Traeger S."/>
            <person name="Wang M."/>
            <person name="Zifcakova L."/>
            <person name="Wipf D."/>
            <person name="Zambonelli A."/>
            <person name="Paolocci F."/>
            <person name="Nowrousian M."/>
            <person name="Ottonello S."/>
            <person name="Baldrian P."/>
            <person name="Spatafora J.W."/>
            <person name="Henrissat B."/>
            <person name="Nagy L.G."/>
            <person name="Aury J.M."/>
            <person name="Wincker P."/>
            <person name="Grigoriev I.V."/>
            <person name="Bonfante P."/>
            <person name="Martin F.M."/>
        </authorList>
    </citation>
    <scope>NUCLEOTIDE SEQUENCE [LARGE SCALE GENOMIC DNA]</scope>
    <source>
        <strain evidence="2 3">ATCC MYA-4762</strain>
    </source>
</reference>
<organism evidence="2 3">
    <name type="scientific">Terfezia boudieri ATCC MYA-4762</name>
    <dbReference type="NCBI Taxonomy" id="1051890"/>
    <lineage>
        <taxon>Eukaryota</taxon>
        <taxon>Fungi</taxon>
        <taxon>Dikarya</taxon>
        <taxon>Ascomycota</taxon>
        <taxon>Pezizomycotina</taxon>
        <taxon>Pezizomycetes</taxon>
        <taxon>Pezizales</taxon>
        <taxon>Pezizaceae</taxon>
        <taxon>Terfezia</taxon>
    </lineage>
</organism>
<dbReference type="GO" id="GO:0004519">
    <property type="term" value="F:endonuclease activity"/>
    <property type="evidence" value="ECO:0007669"/>
    <property type="project" value="UniProtKB-KW"/>
</dbReference>
<protein>
    <submittedName>
        <fullName evidence="2">Homing endonuclease</fullName>
    </submittedName>
</protein>
<dbReference type="InterPro" id="IPR051289">
    <property type="entry name" value="LAGLIDADG_Endonuclease"/>
</dbReference>
<dbReference type="OrthoDB" id="5412286at2759"/>
<keyword evidence="3" id="KW-1185">Reference proteome</keyword>
<dbReference type="Pfam" id="PF00961">
    <property type="entry name" value="LAGLIDADG_1"/>
    <property type="match status" value="1"/>
</dbReference>
<proteinExistence type="predicted"/>
<dbReference type="PANTHER" id="PTHR36181">
    <property type="entry name" value="INTRON-ENCODED ENDONUCLEASE AI3-RELATED"/>
    <property type="match status" value="1"/>
</dbReference>
<evidence type="ECO:0000313" key="2">
    <source>
        <dbReference type="EMBL" id="RPB17908.1"/>
    </source>
</evidence>
<dbReference type="STRING" id="1051890.A0A3N4L812"/>
<keyword evidence="2" id="KW-0540">Nuclease</keyword>
<dbReference type="InterPro" id="IPR027434">
    <property type="entry name" value="Homing_endonucl"/>
</dbReference>
<name>A0A3N4L812_9PEZI</name>
<evidence type="ECO:0000313" key="3">
    <source>
        <dbReference type="Proteomes" id="UP000267821"/>
    </source>
</evidence>
<sequence>FITGFTDGEGSWGLSISKDSTRKMGYSISPKFTIGLHANDIALLERIAAQFGVGNISIGSNNLIRWHVSSVKDLVNVIIPFFEKYPLISKKRADFDLFKRVVELVNNKEHMTQAGLQEIINIKASLNNGNLGELKVIFPDTKPVPRPLVKFTEIPDPN</sequence>
<dbReference type="InParanoid" id="A0A3N4L812"/>
<dbReference type="EMBL" id="ML121881">
    <property type="protein sequence ID" value="RPB17908.1"/>
    <property type="molecule type" value="Genomic_DNA"/>
</dbReference>
<accession>A0A3N4L812</accession>
<evidence type="ECO:0000259" key="1">
    <source>
        <dbReference type="Pfam" id="PF00961"/>
    </source>
</evidence>
<dbReference type="Proteomes" id="UP000267821">
    <property type="component" value="Unassembled WGS sequence"/>
</dbReference>